<accession>A0ABP5KCN4</accession>
<evidence type="ECO:0000256" key="1">
    <source>
        <dbReference type="SAM" id="MobiDB-lite"/>
    </source>
</evidence>
<dbReference type="EMBL" id="BAAAQQ010000013">
    <property type="protein sequence ID" value="GAA2129176.1"/>
    <property type="molecule type" value="Genomic_DNA"/>
</dbReference>
<gene>
    <name evidence="2" type="ORF">GCM10009843_30490</name>
</gene>
<reference evidence="3" key="1">
    <citation type="journal article" date="2019" name="Int. J. Syst. Evol. Microbiol.">
        <title>The Global Catalogue of Microorganisms (GCM) 10K type strain sequencing project: providing services to taxonomists for standard genome sequencing and annotation.</title>
        <authorList>
            <consortium name="The Broad Institute Genomics Platform"/>
            <consortium name="The Broad Institute Genome Sequencing Center for Infectious Disease"/>
            <person name="Wu L."/>
            <person name="Ma J."/>
        </authorList>
    </citation>
    <scope>NUCLEOTIDE SEQUENCE [LARGE SCALE GENOMIC DNA]</scope>
    <source>
        <strain evidence="3">JCM 16021</strain>
    </source>
</reference>
<comment type="caution">
    <text evidence="2">The sequence shown here is derived from an EMBL/GenBank/DDBJ whole genome shotgun (WGS) entry which is preliminary data.</text>
</comment>
<feature type="region of interest" description="Disordered" evidence="1">
    <location>
        <begin position="43"/>
        <end position="73"/>
    </location>
</feature>
<feature type="region of interest" description="Disordered" evidence="1">
    <location>
        <begin position="1"/>
        <end position="20"/>
    </location>
</feature>
<proteinExistence type="predicted"/>
<name>A0ABP5KCN4_9ACTN</name>
<evidence type="ECO:0000313" key="2">
    <source>
        <dbReference type="EMBL" id="GAA2129176.1"/>
    </source>
</evidence>
<organism evidence="2 3">
    <name type="scientific">Nocardioides bigeumensis</name>
    <dbReference type="NCBI Taxonomy" id="433657"/>
    <lineage>
        <taxon>Bacteria</taxon>
        <taxon>Bacillati</taxon>
        <taxon>Actinomycetota</taxon>
        <taxon>Actinomycetes</taxon>
        <taxon>Propionibacteriales</taxon>
        <taxon>Nocardioidaceae</taxon>
        <taxon>Nocardioides</taxon>
    </lineage>
</organism>
<evidence type="ECO:0000313" key="3">
    <source>
        <dbReference type="Proteomes" id="UP001500575"/>
    </source>
</evidence>
<sequence length="84" mass="9162">MAFVDAVHTGTPDGLRGDQPQSIEVSQRLLHGTQTVAIGDQRVHAPPSQGRASAQQNGERRTARSRHQAAEGLTEIHMNRLLLM</sequence>
<keyword evidence="3" id="KW-1185">Reference proteome</keyword>
<protein>
    <submittedName>
        <fullName evidence="2">Uncharacterized protein</fullName>
    </submittedName>
</protein>
<dbReference type="Proteomes" id="UP001500575">
    <property type="component" value="Unassembled WGS sequence"/>
</dbReference>